<feature type="compositionally biased region" description="Gly residues" evidence="6">
    <location>
        <begin position="269"/>
        <end position="292"/>
    </location>
</feature>
<dbReference type="InterPro" id="IPR002033">
    <property type="entry name" value="TatC"/>
</dbReference>
<comment type="caution">
    <text evidence="5">Lacks conserved residue(s) required for the propagation of feature annotation.</text>
</comment>
<protein>
    <recommendedName>
        <fullName evidence="5">Sec-independent protein translocase protein TatC</fullName>
    </recommendedName>
</protein>
<keyword evidence="5" id="KW-0653">Protein transport</keyword>
<feature type="transmembrane region" description="Helical" evidence="5">
    <location>
        <begin position="84"/>
        <end position="105"/>
    </location>
</feature>
<dbReference type="PANTHER" id="PTHR30371">
    <property type="entry name" value="SEC-INDEPENDENT PROTEIN TRANSLOCASE PROTEIN TATC"/>
    <property type="match status" value="1"/>
</dbReference>
<dbReference type="RefSeq" id="WP_156227382.1">
    <property type="nucleotide sequence ID" value="NZ_CP046415.1"/>
</dbReference>
<dbReference type="EMBL" id="CP046415">
    <property type="protein sequence ID" value="QGT77506.1"/>
    <property type="molecule type" value="Genomic_DNA"/>
</dbReference>
<evidence type="ECO:0000313" key="8">
    <source>
        <dbReference type="Proteomes" id="UP000427716"/>
    </source>
</evidence>
<name>A0A6I6CST8_9GAMM</name>
<feature type="transmembrane region" description="Helical" evidence="5">
    <location>
        <begin position="205"/>
        <end position="222"/>
    </location>
</feature>
<sequence length="383" mass="41702">MSQRNADATTDEPSGLAGFVSHLVELRNRLIKSVGVVFVLFLALFPFRNDLFRILSDPLSRFLPEDTGMIAVQVASTFFIPLKLAGFTALFISIPFLLYQLWAFIAPGLYQHERKMVIPLVFSSTILFYIGAAFAYFAVFPVVFGFLSGTGPAEVSYAPDINEYLSFVITMFFAFGFVFEVPVAVVLLILIGVVTPKQLAEKRRYAILVAFIIGAIFTPPDILSQFMMAIPVWFLYELGIIIGRLLLRQQGGPVLPTDDEPDGTPPDGGPSGGAGDGSGKGPGGGSPTGTGGAAAATSGPGRAYETEKDEDFDFDRAFEEIEREQQSLEAIEAEARRQSEEDEAEKDRADKDEAPNPSEADDKRGDDTTGPTPASDDERNDRR</sequence>
<feature type="transmembrane region" description="Helical" evidence="5">
    <location>
        <begin position="164"/>
        <end position="193"/>
    </location>
</feature>
<feature type="region of interest" description="Disordered" evidence="6">
    <location>
        <begin position="253"/>
        <end position="383"/>
    </location>
</feature>
<dbReference type="AlphaFoldDB" id="A0A6I6CST8"/>
<dbReference type="GO" id="GO:0065002">
    <property type="term" value="P:intracellular protein transmembrane transport"/>
    <property type="evidence" value="ECO:0007669"/>
    <property type="project" value="TreeGrafter"/>
</dbReference>
<evidence type="ECO:0000256" key="5">
    <source>
        <dbReference type="HAMAP-Rule" id="MF_00902"/>
    </source>
</evidence>
<dbReference type="Pfam" id="PF00902">
    <property type="entry name" value="TatC"/>
    <property type="match status" value="1"/>
</dbReference>
<keyword evidence="5" id="KW-0811">Translocation</keyword>
<evidence type="ECO:0000256" key="2">
    <source>
        <dbReference type="ARBA" id="ARBA00022692"/>
    </source>
</evidence>
<evidence type="ECO:0000256" key="4">
    <source>
        <dbReference type="ARBA" id="ARBA00023136"/>
    </source>
</evidence>
<keyword evidence="5" id="KW-0813">Transport</keyword>
<keyword evidence="5" id="KW-1003">Cell membrane</keyword>
<comment type="similarity">
    <text evidence="5">Belongs to the TatC family.</text>
</comment>
<comment type="subcellular location">
    <subcellularLocation>
        <location evidence="5">Cell membrane</location>
        <topology evidence="5">Multi-pass membrane protein</topology>
    </subcellularLocation>
    <subcellularLocation>
        <location evidence="1">Membrane</location>
        <topology evidence="1">Multi-pass membrane protein</topology>
    </subcellularLocation>
</comment>
<organism evidence="7 8">
    <name type="scientific">Guyparkeria halophila</name>
    <dbReference type="NCBI Taxonomy" id="47960"/>
    <lineage>
        <taxon>Bacteria</taxon>
        <taxon>Pseudomonadati</taxon>
        <taxon>Pseudomonadota</taxon>
        <taxon>Gammaproteobacteria</taxon>
        <taxon>Chromatiales</taxon>
        <taxon>Thioalkalibacteraceae</taxon>
        <taxon>Guyparkeria</taxon>
    </lineage>
</organism>
<keyword evidence="3 5" id="KW-1133">Transmembrane helix</keyword>
<feature type="compositionally biased region" description="Basic and acidic residues" evidence="6">
    <location>
        <begin position="314"/>
        <end position="326"/>
    </location>
</feature>
<dbReference type="KEGG" id="ghl:GM160_00645"/>
<proteinExistence type="inferred from homology"/>
<gene>
    <name evidence="5 7" type="primary">tatC</name>
    <name evidence="7" type="ORF">GM160_00645</name>
</gene>
<dbReference type="Proteomes" id="UP000427716">
    <property type="component" value="Chromosome"/>
</dbReference>
<feature type="compositionally biased region" description="Basic and acidic residues" evidence="6">
    <location>
        <begin position="333"/>
        <end position="367"/>
    </location>
</feature>
<feature type="transmembrane region" description="Helical" evidence="5">
    <location>
        <begin position="117"/>
        <end position="144"/>
    </location>
</feature>
<dbReference type="GO" id="GO:0043953">
    <property type="term" value="P:protein transport by the Tat complex"/>
    <property type="evidence" value="ECO:0007669"/>
    <property type="project" value="UniProtKB-UniRule"/>
</dbReference>
<comment type="function">
    <text evidence="5">Part of the twin-arginine translocation (Tat) system that transports large folded proteins containing a characteristic twin-arginine motif in their signal peptide across membranes. Together with TatB, TatC is part of a receptor directly interacting with Tat signal peptides.</text>
</comment>
<keyword evidence="2 5" id="KW-0812">Transmembrane</keyword>
<keyword evidence="4 5" id="KW-0472">Membrane</keyword>
<dbReference type="GO" id="GO:0033281">
    <property type="term" value="C:TAT protein transport complex"/>
    <property type="evidence" value="ECO:0007669"/>
    <property type="project" value="UniProtKB-UniRule"/>
</dbReference>
<feature type="transmembrane region" description="Helical" evidence="5">
    <location>
        <begin position="30"/>
        <end position="47"/>
    </location>
</feature>
<evidence type="ECO:0000256" key="1">
    <source>
        <dbReference type="ARBA" id="ARBA00004141"/>
    </source>
</evidence>
<dbReference type="PRINTS" id="PR01840">
    <property type="entry name" value="TATCFAMILY"/>
</dbReference>
<reference evidence="7 8" key="1">
    <citation type="submission" date="2019-11" db="EMBL/GenBank/DDBJ databases">
        <authorList>
            <person name="Zhang J."/>
            <person name="Sun C."/>
        </authorList>
    </citation>
    <scope>NUCLEOTIDE SEQUENCE [LARGE SCALE GENOMIC DNA]</scope>
    <source>
        <strain evidence="8">sp2</strain>
    </source>
</reference>
<dbReference type="HAMAP" id="MF_00902">
    <property type="entry name" value="TatC"/>
    <property type="match status" value="1"/>
</dbReference>
<evidence type="ECO:0000256" key="6">
    <source>
        <dbReference type="SAM" id="MobiDB-lite"/>
    </source>
</evidence>
<dbReference type="GO" id="GO:0009977">
    <property type="term" value="F:proton motive force dependent protein transmembrane transporter activity"/>
    <property type="evidence" value="ECO:0007669"/>
    <property type="project" value="TreeGrafter"/>
</dbReference>
<dbReference type="PANTHER" id="PTHR30371:SF0">
    <property type="entry name" value="SEC-INDEPENDENT PROTEIN TRANSLOCASE PROTEIN TATC, CHLOROPLASTIC-RELATED"/>
    <property type="match status" value="1"/>
</dbReference>
<dbReference type="NCBIfam" id="TIGR00945">
    <property type="entry name" value="tatC"/>
    <property type="match status" value="1"/>
</dbReference>
<evidence type="ECO:0000313" key="7">
    <source>
        <dbReference type="EMBL" id="QGT77506.1"/>
    </source>
</evidence>
<accession>A0A6I6CST8</accession>
<keyword evidence="8" id="KW-1185">Reference proteome</keyword>
<comment type="subunit">
    <text evidence="5">The Tat system comprises two distinct complexes: a TatABC complex, containing multiple copies of TatA, TatB and TatC subunits, and a separate TatA complex, containing only TatA subunits. Substrates initially bind to the TatABC complex, which probably triggers association of the separate TatA complex to form the active translocon.</text>
</comment>
<evidence type="ECO:0000256" key="3">
    <source>
        <dbReference type="ARBA" id="ARBA00022989"/>
    </source>
</evidence>